<evidence type="ECO:0000259" key="1">
    <source>
        <dbReference type="Pfam" id="PF10551"/>
    </source>
</evidence>
<dbReference type="InterPro" id="IPR018289">
    <property type="entry name" value="MULE_transposase_dom"/>
</dbReference>
<sequence>MDRFSCKGSLQVKVSDNIDDNTLIQIKLNHLKPHIPYCDISLDNDIKTIIHEMAHLQAGKIWEHILKTCPEKAKNITEKQIHFAWMVKNKENWRLDDDQVKSALRLLRKLEEEGHDVEIIEVPTESGRHSIAFALRDVLKNYGGEVCELTMDSTWKNNALGYELYAFVGEADGMALPLAFMFTLITDDSVTEGGKERLVGACIRHLRVLCPNILLFLSDKDLLEINACQKEAPEISHQLCSWHAVRYIEQRLSENHPPRPYDPQKANHTFSFIDLTWAPGVALFEETTKSNPSQKVTVIYSEIK</sequence>
<proteinExistence type="predicted"/>
<dbReference type="Pfam" id="PF10551">
    <property type="entry name" value="MULE"/>
    <property type="match status" value="1"/>
</dbReference>
<dbReference type="EMBL" id="JADNRY010000026">
    <property type="protein sequence ID" value="KAF9072218.1"/>
    <property type="molecule type" value="Genomic_DNA"/>
</dbReference>
<reference evidence="2" key="1">
    <citation type="submission" date="2020-11" db="EMBL/GenBank/DDBJ databases">
        <authorList>
            <consortium name="DOE Joint Genome Institute"/>
            <person name="Ahrendt S."/>
            <person name="Riley R."/>
            <person name="Andreopoulos W."/>
            <person name="Labutti K."/>
            <person name="Pangilinan J."/>
            <person name="Ruiz-Duenas F.J."/>
            <person name="Barrasa J.M."/>
            <person name="Sanchez-Garcia M."/>
            <person name="Camarero S."/>
            <person name="Miyauchi S."/>
            <person name="Serrano A."/>
            <person name="Linde D."/>
            <person name="Babiker R."/>
            <person name="Drula E."/>
            <person name="Ayuso-Fernandez I."/>
            <person name="Pacheco R."/>
            <person name="Padilla G."/>
            <person name="Ferreira P."/>
            <person name="Barriuso J."/>
            <person name="Kellner H."/>
            <person name="Castanera R."/>
            <person name="Alfaro M."/>
            <person name="Ramirez L."/>
            <person name="Pisabarro A.G."/>
            <person name="Kuo A."/>
            <person name="Tritt A."/>
            <person name="Lipzen A."/>
            <person name="He G."/>
            <person name="Yan M."/>
            <person name="Ng V."/>
            <person name="Cullen D."/>
            <person name="Martin F."/>
            <person name="Rosso M.-N."/>
            <person name="Henrissat B."/>
            <person name="Hibbett D."/>
            <person name="Martinez A.T."/>
            <person name="Grigoriev I.V."/>
        </authorList>
    </citation>
    <scope>NUCLEOTIDE SEQUENCE</scope>
    <source>
        <strain evidence="2">AH 40177</strain>
    </source>
</reference>
<organism evidence="2 3">
    <name type="scientific">Rhodocollybia butyracea</name>
    <dbReference type="NCBI Taxonomy" id="206335"/>
    <lineage>
        <taxon>Eukaryota</taxon>
        <taxon>Fungi</taxon>
        <taxon>Dikarya</taxon>
        <taxon>Basidiomycota</taxon>
        <taxon>Agaricomycotina</taxon>
        <taxon>Agaricomycetes</taxon>
        <taxon>Agaricomycetidae</taxon>
        <taxon>Agaricales</taxon>
        <taxon>Marasmiineae</taxon>
        <taxon>Omphalotaceae</taxon>
        <taxon>Rhodocollybia</taxon>
    </lineage>
</organism>
<gene>
    <name evidence="2" type="ORF">BDP27DRAFT_1217944</name>
</gene>
<dbReference type="AlphaFoldDB" id="A0A9P5PYG6"/>
<keyword evidence="3" id="KW-1185">Reference proteome</keyword>
<feature type="domain" description="MULE transposase" evidence="1">
    <location>
        <begin position="149"/>
        <end position="245"/>
    </location>
</feature>
<evidence type="ECO:0000313" key="2">
    <source>
        <dbReference type="EMBL" id="KAF9072218.1"/>
    </source>
</evidence>
<comment type="caution">
    <text evidence="2">The sequence shown here is derived from an EMBL/GenBank/DDBJ whole genome shotgun (WGS) entry which is preliminary data.</text>
</comment>
<name>A0A9P5PYG6_9AGAR</name>
<evidence type="ECO:0000313" key="3">
    <source>
        <dbReference type="Proteomes" id="UP000772434"/>
    </source>
</evidence>
<protein>
    <recommendedName>
        <fullName evidence="1">MULE transposase domain-containing protein</fullName>
    </recommendedName>
</protein>
<dbReference type="Proteomes" id="UP000772434">
    <property type="component" value="Unassembled WGS sequence"/>
</dbReference>
<dbReference type="OrthoDB" id="2437251at2759"/>
<accession>A0A9P5PYG6</accession>